<proteinExistence type="predicted"/>
<dbReference type="InterPro" id="IPR055372">
    <property type="entry name" value="CBM96"/>
</dbReference>
<dbReference type="InterPro" id="IPR001298">
    <property type="entry name" value="Filamin/ABP280_rpt"/>
</dbReference>
<comment type="caution">
    <text evidence="8">The sequence shown here is derived from an EMBL/GenBank/DDBJ whole genome shotgun (WGS) entry which is preliminary data.</text>
</comment>
<evidence type="ECO:0000256" key="1">
    <source>
        <dbReference type="ARBA" id="ARBA00004613"/>
    </source>
</evidence>
<dbReference type="NCBIfam" id="NF033679">
    <property type="entry name" value="DNRLRE_dom"/>
    <property type="match status" value="1"/>
</dbReference>
<evidence type="ECO:0000256" key="4">
    <source>
        <dbReference type="ARBA" id="ARBA00022737"/>
    </source>
</evidence>
<keyword evidence="2" id="KW-0964">Secreted</keyword>
<evidence type="ECO:0000256" key="3">
    <source>
        <dbReference type="ARBA" id="ARBA00022729"/>
    </source>
</evidence>
<sequence length="1695" mass="176487">MVAKLHLLAGLLTVAAKELVLYPRQDVYVEKQRPTWSYRTSILQVGKTDAPDAEYRAFLAFDLSTVAGAHARVLSAKLRLHPLLASSNARLTHHACLLSDVTWRSDELTWENQPDAQCRDRSAPCCGNAIGSWQPRPSAPAEVELTYYVKAAIAPGADRLLALHLYAPTAASTREHYYVQYGSSRRSDAATRPELVLEVIAPTSSHESLADGKGLYRAHAGSPSLFTLAARDAEGVAQTAGGDDFRVGLTSRGGVVLNASVADVGNGTYSVEYTPTVSGVYRLDVSLGGLPVADSPYTLSVFPAPTSPAHCVATGAGLLEATAGVPATLLLTPRDSFGNARPLETGDVFTVHVARRGERAAAAASKDLVWQAALVTDLLNGTYSAEYLVKQSGAYLVRAQLGGVHIMGSPFQATVLAGRTSARASSALGAGLRTAIAGQPASFTIVARDEYGNARSICGDQFVVSLSGTERDRIPGSTSVRGVVSESGNGTYLVEYTVTSAGLYHIAVTLDERHVEGSPFGMQAFPSVARASHTTAFGDGLSSTVAGTLTEFQILSKDTYGNAERASAGGNFSVTLRGPQTIHAKVSDLLSGMYVASYTPLTAGQYAVEVLYDQIPIFGSPYTTIVRPGRAHAPMSVVGCLHPEVDGVPCAATLGIAGEVNAFVVRARDSSGNDCAAGGEAVEAVLFHSGPTLTDLMGAFVEQTRGAGLKATVLDTADGAYAVTYRTIAAGEYKLSVTINGAHIEGSPFATLVQPGGTCAAKSKLSGVGAQTAVAGADAALVLQAVDCYGNAQTVGGDPFVVTMRRPGVAPLSASVIDKANGRYDVHYNATVAGLWQLHVTAGAVHASGSPFNVLVVPGPTSPRASIAVGEGTHKAAIGEPTTVILRAKDQFGNDRGVGGDKVSATLTQGATSSVVHASVRDTGDGSYTVRYTLSLTSWQTDYLMAVRVNNGSLGGPPFRVKPIPGPTVCDQSISVDFPKCIAGAVSEAPIFAKDRLGNQRSAGGDVFSASLELLDKPGGNESVQVGDNGDGSYKAMWVVTRAASHRLWIAGVCGPIKGSPYQVDCVPASLSVSHSQLVGRGVTEGIAGEATPFGVLGRDVFDNVLREGTYTWGASLGSPTASWGVTQPDKALSHGQFNLTYNVTRAGTYELIVGALGADGRVNASMQVGGSPTMVTVRAGPLSGRRSRVFGPTAPNGGVDGDGAGVHDGAWVEGAGRPVRLWIEARDAFDNPHETALEPAPFRLTVHPKNPSASAPLQPPTAVVRAASRGGHGAYTADLIIPTTGEYLVRAVAVLESGQPGVGGELLGSPYPLRIVAGPTSAPRCTAEGPGLSSIAARVGALQFISITARDMHGNARSTGGDRFALTLDGPNATKLVASSMVDYHNGTYIASYLATVAGNYTVTVQRADEANVFWDIKGSPFAITVGAGPTNPFVSRLVGPHEAIAGEQTAFTLMSRDEFGNAPFGGERHRFDVVAVPRATGAPAPVAQLVDAGKGNYTVLHVFTDAGEYSMRTLLRGASGGALPDFPLRVSPGPLSPPHSELLWPCHVTGCVESSSRRTGYFVGWPVRFSILPFDAYGNRRADAGKLASFVARVHGPRATGAYSQVRCAGASAMPSDAGTAAVHCKAERQADGLYVVEFLPLVRGEFVINVTVHAGPYGQRKLGNLPGADCSRLADGMSHYVRARNEYAVSVL</sequence>
<evidence type="ECO:0000259" key="7">
    <source>
        <dbReference type="Pfam" id="PF24517"/>
    </source>
</evidence>
<dbReference type="Pfam" id="PF24517">
    <property type="entry name" value="CBM96"/>
    <property type="match status" value="1"/>
</dbReference>
<dbReference type="InterPro" id="IPR044801">
    <property type="entry name" value="Filamin"/>
</dbReference>
<evidence type="ECO:0000313" key="9">
    <source>
        <dbReference type="Proteomes" id="UP000037460"/>
    </source>
</evidence>
<dbReference type="PROSITE" id="PS50194">
    <property type="entry name" value="FILAMIN_REPEAT"/>
    <property type="match status" value="10"/>
</dbReference>
<feature type="repeat" description="Filamin" evidence="5">
    <location>
        <begin position="303"/>
        <end position="415"/>
    </location>
</feature>
<keyword evidence="9" id="KW-1185">Reference proteome</keyword>
<feature type="repeat" description="Filamin" evidence="5">
    <location>
        <begin position="1318"/>
        <end position="1427"/>
    </location>
</feature>
<dbReference type="InterPro" id="IPR014756">
    <property type="entry name" value="Ig_E-set"/>
</dbReference>
<dbReference type="GO" id="GO:0051015">
    <property type="term" value="F:actin filament binding"/>
    <property type="evidence" value="ECO:0007669"/>
    <property type="project" value="InterPro"/>
</dbReference>
<feature type="repeat" description="Filamin" evidence="5">
    <location>
        <begin position="858"/>
        <end position="963"/>
    </location>
</feature>
<feature type="repeat" description="Filamin" evidence="5">
    <location>
        <begin position="417"/>
        <end position="524"/>
    </location>
</feature>
<dbReference type="OrthoDB" id="5334309at2759"/>
<dbReference type="SMART" id="SM00557">
    <property type="entry name" value="IG_FLMN"/>
    <property type="match status" value="9"/>
</dbReference>
<feature type="repeat" description="Filamin" evidence="5">
    <location>
        <begin position="966"/>
        <end position="1066"/>
    </location>
</feature>
<feature type="repeat" description="Filamin" evidence="5">
    <location>
        <begin position="200"/>
        <end position="301"/>
    </location>
</feature>
<evidence type="ECO:0000256" key="2">
    <source>
        <dbReference type="ARBA" id="ARBA00022525"/>
    </source>
</evidence>
<dbReference type="SUPFAM" id="SSF81296">
    <property type="entry name" value="E set domains"/>
    <property type="match status" value="10"/>
</dbReference>
<dbReference type="PANTHER" id="PTHR38537:SF8">
    <property type="entry name" value="FILAMIN-A"/>
    <property type="match status" value="1"/>
</dbReference>
<dbReference type="InterPro" id="IPR017868">
    <property type="entry name" value="Filamin/ABP280_repeat-like"/>
</dbReference>
<dbReference type="Proteomes" id="UP000037460">
    <property type="component" value="Unassembled WGS sequence"/>
</dbReference>
<evidence type="ECO:0000256" key="5">
    <source>
        <dbReference type="PROSITE-ProRule" id="PRU00087"/>
    </source>
</evidence>
<reference evidence="9" key="1">
    <citation type="journal article" date="2015" name="PLoS Genet.">
        <title>Genome Sequence and Transcriptome Analyses of Chrysochromulina tobin: Metabolic Tools for Enhanced Algal Fitness in the Prominent Order Prymnesiales (Haptophyceae).</title>
        <authorList>
            <person name="Hovde B.T."/>
            <person name="Deodato C.R."/>
            <person name="Hunsperger H.M."/>
            <person name="Ryken S.A."/>
            <person name="Yost W."/>
            <person name="Jha R.K."/>
            <person name="Patterson J."/>
            <person name="Monnat R.J. Jr."/>
            <person name="Barlow S.B."/>
            <person name="Starkenburg S.R."/>
            <person name="Cattolico R.A."/>
        </authorList>
    </citation>
    <scope>NUCLEOTIDE SEQUENCE</scope>
    <source>
        <strain evidence="9">CCMP291</strain>
    </source>
</reference>
<organism evidence="8 9">
    <name type="scientific">Chrysochromulina tobinii</name>
    <dbReference type="NCBI Taxonomy" id="1460289"/>
    <lineage>
        <taxon>Eukaryota</taxon>
        <taxon>Haptista</taxon>
        <taxon>Haptophyta</taxon>
        <taxon>Prymnesiophyceae</taxon>
        <taxon>Prymnesiales</taxon>
        <taxon>Chrysochromulinaceae</taxon>
        <taxon>Chrysochromulina</taxon>
    </lineage>
</organism>
<protein>
    <submittedName>
        <fullName evidence="8">Gelation factor</fullName>
    </submittedName>
</protein>
<dbReference type="Pfam" id="PF00630">
    <property type="entry name" value="Filamin"/>
    <property type="match status" value="8"/>
</dbReference>
<feature type="domain" description="Carbohydrate-binding module family 96" evidence="7">
    <location>
        <begin position="21"/>
        <end position="182"/>
    </location>
</feature>
<feature type="repeat" description="Filamin" evidence="5">
    <location>
        <begin position="1068"/>
        <end position="1178"/>
    </location>
</feature>
<feature type="signal peptide" evidence="6">
    <location>
        <begin position="1"/>
        <end position="16"/>
    </location>
</feature>
<dbReference type="EMBL" id="JWZX01002695">
    <property type="protein sequence ID" value="KOO27602.1"/>
    <property type="molecule type" value="Genomic_DNA"/>
</dbReference>
<evidence type="ECO:0000313" key="8">
    <source>
        <dbReference type="EMBL" id="KOO27602.1"/>
    </source>
</evidence>
<feature type="repeat" description="Filamin" evidence="5">
    <location>
        <begin position="755"/>
        <end position="856"/>
    </location>
</feature>
<gene>
    <name evidence="8" type="ORF">Ctob_007792</name>
</gene>
<comment type="subcellular location">
    <subcellularLocation>
        <location evidence="1">Secreted</location>
    </subcellularLocation>
</comment>
<keyword evidence="4" id="KW-0677">Repeat</keyword>
<feature type="repeat" description="Filamin" evidence="5">
    <location>
        <begin position="526"/>
        <end position="626"/>
    </location>
</feature>
<dbReference type="GO" id="GO:0005576">
    <property type="term" value="C:extracellular region"/>
    <property type="evidence" value="ECO:0007669"/>
    <property type="project" value="UniProtKB-SubCell"/>
</dbReference>
<feature type="repeat" description="Filamin" evidence="5">
    <location>
        <begin position="701"/>
        <end position="753"/>
    </location>
</feature>
<feature type="chain" id="PRO_5005601912" evidence="6">
    <location>
        <begin position="17"/>
        <end position="1695"/>
    </location>
</feature>
<accession>A0A0M0JMR7</accession>
<evidence type="ECO:0000256" key="6">
    <source>
        <dbReference type="SAM" id="SignalP"/>
    </source>
</evidence>
<dbReference type="PANTHER" id="PTHR38537">
    <property type="entry name" value="JITTERBUG, ISOFORM N"/>
    <property type="match status" value="1"/>
</dbReference>
<dbReference type="InterPro" id="IPR013783">
    <property type="entry name" value="Ig-like_fold"/>
</dbReference>
<name>A0A0M0JMR7_9EUKA</name>
<dbReference type="Gene3D" id="2.60.40.10">
    <property type="entry name" value="Immunoglobulins"/>
    <property type="match status" value="12"/>
</dbReference>
<keyword evidence="3 6" id="KW-0732">Signal</keyword>
<dbReference type="GO" id="GO:0030036">
    <property type="term" value="P:actin cytoskeleton organization"/>
    <property type="evidence" value="ECO:0007669"/>
    <property type="project" value="InterPro"/>
</dbReference>